<dbReference type="PANTHER" id="PTHR32108">
    <property type="entry name" value="DNA-DIRECTED RNA POLYMERASE SUBUNIT ALPHA"/>
    <property type="match status" value="1"/>
</dbReference>
<comment type="caution">
    <text evidence="1">The sequence shown here is derived from an EMBL/GenBank/DDBJ whole genome shotgun (WGS) entry which is preliminary data.</text>
</comment>
<keyword evidence="2" id="KW-1185">Reference proteome</keyword>
<dbReference type="Proteomes" id="UP000265520">
    <property type="component" value="Unassembled WGS sequence"/>
</dbReference>
<organism evidence="1 2">
    <name type="scientific">Trifolium medium</name>
    <dbReference type="NCBI Taxonomy" id="97028"/>
    <lineage>
        <taxon>Eukaryota</taxon>
        <taxon>Viridiplantae</taxon>
        <taxon>Streptophyta</taxon>
        <taxon>Embryophyta</taxon>
        <taxon>Tracheophyta</taxon>
        <taxon>Spermatophyta</taxon>
        <taxon>Magnoliopsida</taxon>
        <taxon>eudicotyledons</taxon>
        <taxon>Gunneridae</taxon>
        <taxon>Pentapetalae</taxon>
        <taxon>rosids</taxon>
        <taxon>fabids</taxon>
        <taxon>Fabales</taxon>
        <taxon>Fabaceae</taxon>
        <taxon>Papilionoideae</taxon>
        <taxon>50 kb inversion clade</taxon>
        <taxon>NPAAA clade</taxon>
        <taxon>Hologalegina</taxon>
        <taxon>IRL clade</taxon>
        <taxon>Trifolieae</taxon>
        <taxon>Trifolium</taxon>
    </lineage>
</organism>
<name>A0A392SZD2_9FABA</name>
<sequence length="62" mass="6949">MDEFLKIIKKSDYKVVDQLGQTPSKISMLSLLISSEAHRSALFKLLNAAHVNQDITVDQFDG</sequence>
<evidence type="ECO:0000313" key="1">
    <source>
        <dbReference type="EMBL" id="MCI54218.1"/>
    </source>
</evidence>
<accession>A0A392SZD2</accession>
<evidence type="ECO:0000313" key="2">
    <source>
        <dbReference type="Proteomes" id="UP000265520"/>
    </source>
</evidence>
<proteinExistence type="predicted"/>
<reference evidence="1 2" key="1">
    <citation type="journal article" date="2018" name="Front. Plant Sci.">
        <title>Red Clover (Trifolium pratense) and Zigzag Clover (T. medium) - A Picture of Genomic Similarities and Differences.</title>
        <authorList>
            <person name="Dluhosova J."/>
            <person name="Istvanek J."/>
            <person name="Nedelnik J."/>
            <person name="Repkova J."/>
        </authorList>
    </citation>
    <scope>NUCLEOTIDE SEQUENCE [LARGE SCALE GENOMIC DNA]</scope>
    <source>
        <strain evidence="2">cv. 10/8</strain>
        <tissue evidence="1">Leaf</tissue>
    </source>
</reference>
<feature type="non-terminal residue" evidence="1">
    <location>
        <position position="62"/>
    </location>
</feature>
<dbReference type="EMBL" id="LXQA010475859">
    <property type="protein sequence ID" value="MCI54218.1"/>
    <property type="molecule type" value="Genomic_DNA"/>
</dbReference>
<protein>
    <submittedName>
        <fullName evidence="1">Gag-pol polyprotein</fullName>
    </submittedName>
</protein>
<dbReference type="PANTHER" id="PTHR32108:SF9">
    <property type="entry name" value="REVERSE TRANSCRIPTASE RNASE H-LIKE DOMAIN-CONTAINING PROTEIN"/>
    <property type="match status" value="1"/>
</dbReference>
<dbReference type="AlphaFoldDB" id="A0A392SZD2"/>